<protein>
    <recommendedName>
        <fullName evidence="6">Transmembrane protein</fullName>
    </recommendedName>
</protein>
<dbReference type="Proteomes" id="UP000811609">
    <property type="component" value="Chromosome 1"/>
</dbReference>
<feature type="region of interest" description="Disordered" evidence="1">
    <location>
        <begin position="53"/>
        <end position="85"/>
    </location>
</feature>
<feature type="chain" id="PRO_5035784436" description="Transmembrane protein" evidence="2">
    <location>
        <begin position="31"/>
        <end position="85"/>
    </location>
</feature>
<dbReference type="EMBL" id="CM031809">
    <property type="protein sequence ID" value="KAG6667589.1"/>
    <property type="molecule type" value="Genomic_DNA"/>
</dbReference>
<evidence type="ECO:0000256" key="1">
    <source>
        <dbReference type="SAM" id="MobiDB-lite"/>
    </source>
</evidence>
<keyword evidence="2" id="KW-0732">Signal</keyword>
<organism evidence="3 5">
    <name type="scientific">Carya illinoinensis</name>
    <name type="common">Pecan</name>
    <dbReference type="NCBI Taxonomy" id="32201"/>
    <lineage>
        <taxon>Eukaryota</taxon>
        <taxon>Viridiplantae</taxon>
        <taxon>Streptophyta</taxon>
        <taxon>Embryophyta</taxon>
        <taxon>Tracheophyta</taxon>
        <taxon>Spermatophyta</taxon>
        <taxon>Magnoliopsida</taxon>
        <taxon>eudicotyledons</taxon>
        <taxon>Gunneridae</taxon>
        <taxon>Pentapetalae</taxon>
        <taxon>rosids</taxon>
        <taxon>fabids</taxon>
        <taxon>Fagales</taxon>
        <taxon>Juglandaceae</taxon>
        <taxon>Carya</taxon>
    </lineage>
</organism>
<dbReference type="EMBL" id="CM031825">
    <property type="protein sequence ID" value="KAG6731010.1"/>
    <property type="molecule type" value="Genomic_DNA"/>
</dbReference>
<feature type="signal peptide" evidence="2">
    <location>
        <begin position="1"/>
        <end position="30"/>
    </location>
</feature>
<gene>
    <name evidence="3" type="ORF">CIPAW_01G111400</name>
    <name evidence="4" type="ORF">I3842_01G109100</name>
</gene>
<dbReference type="Proteomes" id="UP000811246">
    <property type="component" value="Chromosome 1"/>
</dbReference>
<reference evidence="4" key="2">
    <citation type="submission" date="2021-01" db="EMBL/GenBank/DDBJ databases">
        <authorList>
            <person name="Lovell J.T."/>
            <person name="Bentley N."/>
            <person name="Bhattarai G."/>
            <person name="Jenkins J.W."/>
            <person name="Sreedasyam A."/>
            <person name="Alarcon Y."/>
            <person name="Bock C."/>
            <person name="Boston L."/>
            <person name="Carlson J."/>
            <person name="Cervantes K."/>
            <person name="Clermont K."/>
            <person name="Krom N."/>
            <person name="Kubenka K."/>
            <person name="Mamidi S."/>
            <person name="Mattison C."/>
            <person name="Monteros M."/>
            <person name="Pisani C."/>
            <person name="Plott C."/>
            <person name="Rajasekar S."/>
            <person name="Rhein H.S."/>
            <person name="Rohla C."/>
            <person name="Song M."/>
            <person name="Hilaire R.S."/>
            <person name="Shu S."/>
            <person name="Wells L."/>
            <person name="Wang X."/>
            <person name="Webber J."/>
            <person name="Heerema R.J."/>
            <person name="Klein P."/>
            <person name="Conner P."/>
            <person name="Grauke L."/>
            <person name="Grimwood J."/>
            <person name="Schmutz J."/>
            <person name="Randall J.J."/>
        </authorList>
    </citation>
    <scope>NUCLEOTIDE SEQUENCE</scope>
    <source>
        <tissue evidence="4">Leaf</tissue>
    </source>
</reference>
<evidence type="ECO:0000313" key="4">
    <source>
        <dbReference type="EMBL" id="KAG6731010.1"/>
    </source>
</evidence>
<proteinExistence type="predicted"/>
<dbReference type="AlphaFoldDB" id="A0A8T1RLN8"/>
<evidence type="ECO:0000313" key="5">
    <source>
        <dbReference type="Proteomes" id="UP000811609"/>
    </source>
</evidence>
<comment type="caution">
    <text evidence="3">The sequence shown here is derived from an EMBL/GenBank/DDBJ whole genome shotgun (WGS) entry which is preliminary data.</text>
</comment>
<reference evidence="3" key="1">
    <citation type="submission" date="2020-12" db="EMBL/GenBank/DDBJ databases">
        <title>WGS assembly of Carya illinoinensis cv. Pawnee.</title>
        <authorList>
            <person name="Platts A."/>
            <person name="Shu S."/>
            <person name="Wright S."/>
            <person name="Barry K."/>
            <person name="Edger P."/>
            <person name="Pires J.C."/>
            <person name="Schmutz J."/>
        </authorList>
    </citation>
    <scope>NUCLEOTIDE SEQUENCE</scope>
    <source>
        <tissue evidence="3">Leaf</tissue>
    </source>
</reference>
<evidence type="ECO:0000313" key="3">
    <source>
        <dbReference type="EMBL" id="KAG6667589.1"/>
    </source>
</evidence>
<evidence type="ECO:0000256" key="2">
    <source>
        <dbReference type="SAM" id="SignalP"/>
    </source>
</evidence>
<name>A0A8T1RLN8_CARIL</name>
<sequence>MRSVSSSKMVHMYKALSLILLIALFISVELAPILEAKTNNIPASVWGRHSGGEFKGNKIPAPVHRSPRSPQGRGGYKCPGCGRGR</sequence>
<feature type="compositionally biased region" description="Gly residues" evidence="1">
    <location>
        <begin position="72"/>
        <end position="85"/>
    </location>
</feature>
<evidence type="ECO:0008006" key="6">
    <source>
        <dbReference type="Google" id="ProtNLM"/>
    </source>
</evidence>
<keyword evidence="5" id="KW-1185">Reference proteome</keyword>
<accession>A0A8T1RLN8</accession>